<evidence type="ECO:0008006" key="3">
    <source>
        <dbReference type="Google" id="ProtNLM"/>
    </source>
</evidence>
<protein>
    <recommendedName>
        <fullName evidence="3">XRE family transcriptional regulator</fullName>
    </recommendedName>
</protein>
<keyword evidence="2" id="KW-1185">Reference proteome</keyword>
<evidence type="ECO:0000313" key="1">
    <source>
        <dbReference type="EMBL" id="GIG19179.1"/>
    </source>
</evidence>
<comment type="caution">
    <text evidence="1">The sequence shown here is derived from an EMBL/GenBank/DDBJ whole genome shotgun (WGS) entry which is preliminary data.</text>
</comment>
<evidence type="ECO:0000313" key="2">
    <source>
        <dbReference type="Proteomes" id="UP000660339"/>
    </source>
</evidence>
<organism evidence="1 2">
    <name type="scientific">Catellatospora methionotrophica</name>
    <dbReference type="NCBI Taxonomy" id="121620"/>
    <lineage>
        <taxon>Bacteria</taxon>
        <taxon>Bacillati</taxon>
        <taxon>Actinomycetota</taxon>
        <taxon>Actinomycetes</taxon>
        <taxon>Micromonosporales</taxon>
        <taxon>Micromonosporaceae</taxon>
        <taxon>Catellatospora</taxon>
    </lineage>
</organism>
<reference evidence="1" key="1">
    <citation type="submission" date="2021-01" db="EMBL/GenBank/DDBJ databases">
        <title>Whole genome shotgun sequence of Catellatospora methionotrophica NBRC 14553.</title>
        <authorList>
            <person name="Komaki H."/>
            <person name="Tamura T."/>
        </authorList>
    </citation>
    <scope>NUCLEOTIDE SEQUENCE</scope>
    <source>
        <strain evidence="1">NBRC 14553</strain>
    </source>
</reference>
<gene>
    <name evidence="1" type="ORF">Cme02nite_75110</name>
</gene>
<proteinExistence type="predicted"/>
<name>A0A8J3LP82_9ACTN</name>
<dbReference type="Proteomes" id="UP000660339">
    <property type="component" value="Unassembled WGS sequence"/>
</dbReference>
<dbReference type="AlphaFoldDB" id="A0A8J3LP82"/>
<accession>A0A8J3LP82</accession>
<dbReference type="EMBL" id="BONJ01000049">
    <property type="protein sequence ID" value="GIG19179.1"/>
    <property type="molecule type" value="Genomic_DNA"/>
</dbReference>
<sequence length="341" mass="37383">MKLPRRDFHGLLAAGALRTMLPDGICSDVTERVHGAIGNPRRTDLPVLDYFRTLLAQHYMADKVLGPRHLVEVVRAQIAVLDKLRYGSKPGTAEPAMRLLAQYAEFAGWLYQDLGDVTAAKYWTDRAAQRAQAVGDHQLAAYLLVRRSNIALLDDDAVDVIELAAAARRMAGPISPKLAALATQQEARGWALRAEPDRFRRLIDSAADLLLDHSDEVDDDAPVYLHSYDMDTLEEQSASGYRSCGQADTAIAILERRVAAVPADHHRDRAHQLAKLANAVLQTAQPDPERAAEIGLSCVDAVRSTGSARINGELLVLDQTLRQRWPGLRGTGELHEALSVA</sequence>